<dbReference type="AlphaFoldDB" id="A0A672I4J7"/>
<feature type="domain" description="Fibronectin type-III" evidence="1">
    <location>
        <begin position="341"/>
        <end position="425"/>
    </location>
</feature>
<protein>
    <recommendedName>
        <fullName evidence="1">Fibronectin type-III domain-containing protein</fullName>
    </recommendedName>
</protein>
<feature type="domain" description="Fibronectin type-III" evidence="1">
    <location>
        <begin position="255"/>
        <end position="340"/>
    </location>
</feature>
<dbReference type="InterPro" id="IPR036116">
    <property type="entry name" value="FN3_sf"/>
</dbReference>
<dbReference type="SMART" id="SM00060">
    <property type="entry name" value="FN3"/>
    <property type="match status" value="6"/>
</dbReference>
<dbReference type="SUPFAM" id="SSF49265">
    <property type="entry name" value="Fibronectin type III"/>
    <property type="match status" value="4"/>
</dbReference>
<dbReference type="InParanoid" id="A0A672I4J7"/>
<evidence type="ECO:0000313" key="3">
    <source>
        <dbReference type="Proteomes" id="UP000472267"/>
    </source>
</evidence>
<dbReference type="PROSITE" id="PS50853">
    <property type="entry name" value="FN3"/>
    <property type="match status" value="3"/>
</dbReference>
<reference evidence="2" key="1">
    <citation type="submission" date="2019-06" db="EMBL/GenBank/DDBJ databases">
        <authorList>
            <consortium name="Wellcome Sanger Institute Data Sharing"/>
        </authorList>
    </citation>
    <scope>NUCLEOTIDE SEQUENCE [LARGE SCALE GENOMIC DNA]</scope>
</reference>
<dbReference type="Gene3D" id="6.10.250.2590">
    <property type="match status" value="1"/>
</dbReference>
<dbReference type="InterPro" id="IPR003961">
    <property type="entry name" value="FN3_dom"/>
</dbReference>
<feature type="domain" description="Fibronectin type-III" evidence="1">
    <location>
        <begin position="20"/>
        <end position="110"/>
    </location>
</feature>
<proteinExistence type="predicted"/>
<dbReference type="CDD" id="cd00063">
    <property type="entry name" value="FN3"/>
    <property type="match status" value="3"/>
</dbReference>
<dbReference type="OMA" id="CGHTYLM"/>
<dbReference type="Proteomes" id="UP000472267">
    <property type="component" value="Chromosome 23"/>
</dbReference>
<reference evidence="2" key="3">
    <citation type="submission" date="2025-09" db="UniProtKB">
        <authorList>
            <consortium name="Ensembl"/>
        </authorList>
    </citation>
    <scope>IDENTIFICATION</scope>
</reference>
<dbReference type="InterPro" id="IPR013783">
    <property type="entry name" value="Ig-like_fold"/>
</dbReference>
<sequence>ILFIKVNTVSTSGPGNGAVPIQELKALSTSSPSNNSIVVSWAAVPHAVQYTLSVHKFQSATKMEHNTSDTSFTISGLEAGALYFIKGYAWDAEGREGENSVYRNQTTRKEKLIYSVILSPKIKNFYVSSDQSLTCNTTSSSSCKLSAVGCGEVHTIQVTASNRAGPSYPSSPSLALVETSEENCTLTWDTMPHAESYVAFIKAGDGSEMSCNTTNSNCTYHCQCGFMYLMSVLAFNPAGSSPQGEVLNHTTLPCCPEDVSVSAVSTDTLEITWAASRGAELYETSAADSSEVVLCNDTAPVCALSDLSCDSTYSVKVTPCNEFSGCNRACRAHTKDTAPCMPTNLMLNVKNSSCVSVSWTSTNRAATYSVSADAGDVKHTYTTSEESLELTDLPCGSTYEVSVTALTAAGHSLPSYSDSIETEPCCPGNLAVHQVTQAMTNVSWSHAKGAHSFIVSLTSPRGHARCHTQDSHCLMGCITCGTSYTVTMEAFSHSGRMTVCTEQGFSSSACCPSGVKLLRMADNSLRAYWRSTGSGHSTITEMVGSSNNYTCTASPGNNQCNIDNIQCGTVYHVMVAPLTADGSKVQYCGQRLYSGMVLIYMSHF</sequence>
<dbReference type="Ensembl" id="ENSSFAT00005037925.1">
    <property type="protein sequence ID" value="ENSSFAP00005036543.1"/>
    <property type="gene ID" value="ENSSFAG00005018449.1"/>
</dbReference>
<dbReference type="PANTHER" id="PTHR47135:SF1">
    <property type="entry name" value="FIBRONECTIN TYPE III DOMAIN-CONTAINING PROTEIN 7"/>
    <property type="match status" value="1"/>
</dbReference>
<accession>A0A672I4J7</accession>
<dbReference type="Gene3D" id="2.60.40.10">
    <property type="entry name" value="Immunoglobulins"/>
    <property type="match status" value="2"/>
</dbReference>
<keyword evidence="3" id="KW-1185">Reference proteome</keyword>
<organism evidence="2 3">
    <name type="scientific">Salarias fasciatus</name>
    <name type="common">Jewelled blenny</name>
    <name type="synonym">Blennius fasciatus</name>
    <dbReference type="NCBI Taxonomy" id="181472"/>
    <lineage>
        <taxon>Eukaryota</taxon>
        <taxon>Metazoa</taxon>
        <taxon>Chordata</taxon>
        <taxon>Craniata</taxon>
        <taxon>Vertebrata</taxon>
        <taxon>Euteleostomi</taxon>
        <taxon>Actinopterygii</taxon>
        <taxon>Neopterygii</taxon>
        <taxon>Teleostei</taxon>
        <taxon>Neoteleostei</taxon>
        <taxon>Acanthomorphata</taxon>
        <taxon>Ovalentaria</taxon>
        <taxon>Blenniimorphae</taxon>
        <taxon>Blenniiformes</taxon>
        <taxon>Blennioidei</taxon>
        <taxon>Blenniidae</taxon>
        <taxon>Salariinae</taxon>
        <taxon>Salarias</taxon>
    </lineage>
</organism>
<name>A0A672I4J7_SALFA</name>
<evidence type="ECO:0000259" key="1">
    <source>
        <dbReference type="PROSITE" id="PS50853"/>
    </source>
</evidence>
<reference evidence="2" key="2">
    <citation type="submission" date="2025-08" db="UniProtKB">
        <authorList>
            <consortium name="Ensembl"/>
        </authorList>
    </citation>
    <scope>IDENTIFICATION</scope>
</reference>
<dbReference type="Pfam" id="PF00041">
    <property type="entry name" value="fn3"/>
    <property type="match status" value="1"/>
</dbReference>
<evidence type="ECO:0000313" key="2">
    <source>
        <dbReference type="Ensembl" id="ENSSFAP00005036543.1"/>
    </source>
</evidence>
<dbReference type="PANTHER" id="PTHR47135">
    <property type="entry name" value="FIBRONECTIN TYPE III DOMAIN-CONTAINING PROTEIN 7"/>
    <property type="match status" value="1"/>
</dbReference>